<reference evidence="3" key="1">
    <citation type="submission" date="2025-08" db="UniProtKB">
        <authorList>
            <consortium name="RefSeq"/>
        </authorList>
    </citation>
    <scope>IDENTIFICATION</scope>
</reference>
<feature type="compositionally biased region" description="Acidic residues" evidence="1">
    <location>
        <begin position="221"/>
        <end position="230"/>
    </location>
</feature>
<name>A0ABM1A8Y9_APLCA</name>
<dbReference type="InterPro" id="IPR029241">
    <property type="entry name" value="TSGA13"/>
</dbReference>
<feature type="region of interest" description="Disordered" evidence="1">
    <location>
        <begin position="22"/>
        <end position="70"/>
    </location>
</feature>
<protein>
    <submittedName>
        <fullName evidence="3">Uncharacterized protein LOC101862895</fullName>
    </submittedName>
</protein>
<sequence>MKEERLTTLPSILAEYSQEISNGEESSVKTQVKPNVGKENAVKSPKPERCKKKSVASKSDRAVSAGERRRRLETKRVEDKRLGQVADRWDQVCAEARVERQELLARKVRLQHQLIQAQDKRAELRRHDEEEARRQIREDERKAKEEKLAGLHDKFKLSLAGDRQQQNAAKPGNEEEAGSAPSTPSTDSSGGRGRDKSRRPAHKGYMPSDSYAPATSPMKELEDEEEEAEEGEGKQGKRYLVDSGVVTPADLNAVPWHHAQLYKMYGRNADYYIHPKMQPEKKKVVNPTLKGQKVRKMGHMGASHIWTTLRNDSMSKLYRTDRRFPQELKDAFSSHVREGINRHQRPVFRNFTETDDVPDLNRLLDQSLLRRVRVLRHKTELMYRSSQTNNDRTKVLLFNSPLPTVSDGDEDGIQKYLPSWDDSASESTEATYRRWLKPSPRDFNDEEEEGTDVEASQEELPKGKRQHPMSVLSPLGSDISDGLQNIWHTIMARNKPRPSPRLHFLTEEEAKSEGAFLEKLGLDKEKLDLGRVDLLPGSPGQVQHSLPSIKAHSAQESRTTHHPIAGALGNRYDVATAPSPASRFQSSWQPLSMQALMEYKDHMATEGQGEFQQGRPRMWNSVVAGTE</sequence>
<organism evidence="2 3">
    <name type="scientific">Aplysia californica</name>
    <name type="common">California sea hare</name>
    <dbReference type="NCBI Taxonomy" id="6500"/>
    <lineage>
        <taxon>Eukaryota</taxon>
        <taxon>Metazoa</taxon>
        <taxon>Spiralia</taxon>
        <taxon>Lophotrochozoa</taxon>
        <taxon>Mollusca</taxon>
        <taxon>Gastropoda</taxon>
        <taxon>Heterobranchia</taxon>
        <taxon>Euthyneura</taxon>
        <taxon>Tectipleura</taxon>
        <taxon>Aplysiida</taxon>
        <taxon>Aplysioidea</taxon>
        <taxon>Aplysiidae</taxon>
        <taxon>Aplysia</taxon>
    </lineage>
</organism>
<feature type="compositionally biased region" description="Low complexity" evidence="1">
    <location>
        <begin position="178"/>
        <end position="189"/>
    </location>
</feature>
<feature type="region of interest" description="Disordered" evidence="1">
    <location>
        <begin position="117"/>
        <end position="239"/>
    </location>
</feature>
<accession>A0ABM1A8Y9</accession>
<proteinExistence type="predicted"/>
<evidence type="ECO:0000256" key="1">
    <source>
        <dbReference type="SAM" id="MobiDB-lite"/>
    </source>
</evidence>
<dbReference type="RefSeq" id="XP_012943100.1">
    <property type="nucleotide sequence ID" value="XM_013087646.2"/>
</dbReference>
<feature type="compositionally biased region" description="Polar residues" evidence="1">
    <location>
        <begin position="22"/>
        <end position="33"/>
    </location>
</feature>
<dbReference type="PANTHER" id="PTHR37352">
    <property type="entry name" value="TESTIS-SPECIFIC GENE 13 PROTEIN"/>
    <property type="match status" value="1"/>
</dbReference>
<evidence type="ECO:0000313" key="2">
    <source>
        <dbReference type="Proteomes" id="UP000694888"/>
    </source>
</evidence>
<dbReference type="Proteomes" id="UP000694888">
    <property type="component" value="Unplaced"/>
</dbReference>
<keyword evidence="2" id="KW-1185">Reference proteome</keyword>
<feature type="region of interest" description="Disordered" evidence="1">
    <location>
        <begin position="430"/>
        <end position="469"/>
    </location>
</feature>
<dbReference type="GeneID" id="101862895"/>
<feature type="compositionally biased region" description="Acidic residues" evidence="1">
    <location>
        <begin position="444"/>
        <end position="457"/>
    </location>
</feature>
<dbReference type="PANTHER" id="PTHR37352:SF1">
    <property type="entry name" value="TESTIS-SPECIFIC GENE 13 PROTEIN"/>
    <property type="match status" value="1"/>
</dbReference>
<evidence type="ECO:0000313" key="3">
    <source>
        <dbReference type="RefSeq" id="XP_012943100.1"/>
    </source>
</evidence>
<gene>
    <name evidence="3" type="primary">LOC101862895</name>
</gene>
<feature type="compositionally biased region" description="Basic and acidic residues" evidence="1">
    <location>
        <begin position="118"/>
        <end position="156"/>
    </location>
</feature>